<evidence type="ECO:0000313" key="6">
    <source>
        <dbReference type="Proteomes" id="UP000199476"/>
    </source>
</evidence>
<dbReference type="InterPro" id="IPR014036">
    <property type="entry name" value="DeoR-like_C"/>
</dbReference>
<dbReference type="PANTHER" id="PTHR30363:SF46">
    <property type="entry name" value="LYSR FAMILY TRANSCRIPTIONAL REGULATOR"/>
    <property type="match status" value="1"/>
</dbReference>
<evidence type="ECO:0000256" key="3">
    <source>
        <dbReference type="ARBA" id="ARBA00023163"/>
    </source>
</evidence>
<dbReference type="PANTHER" id="PTHR30363">
    <property type="entry name" value="HTH-TYPE TRANSCRIPTIONAL REGULATOR SRLR-RELATED"/>
    <property type="match status" value="1"/>
</dbReference>
<dbReference type="Gene3D" id="3.40.50.1360">
    <property type="match status" value="1"/>
</dbReference>
<dbReference type="SMART" id="SM00420">
    <property type="entry name" value="HTH_DEOR"/>
    <property type="match status" value="1"/>
</dbReference>
<dbReference type="AlphaFoldDB" id="A0A1G9H8W2"/>
<dbReference type="PROSITE" id="PS51000">
    <property type="entry name" value="HTH_DEOR_2"/>
    <property type="match status" value="1"/>
</dbReference>
<dbReference type="PROSITE" id="PS00894">
    <property type="entry name" value="HTH_DEOR_1"/>
    <property type="match status" value="1"/>
</dbReference>
<sequence>MGKTNRRKSILEKLKTDGRVRVKELAEEFQVSEMTIRRDLEYLEDKNEILRTRGGAVSRSETPFPRKRIRNMDKKRQIADKARDFIASGQTLILDAGTTTLALAQNIKFSQELTVITNDLNIAGELFSFANITLYFAGGLIQTEVGSAIGPHAEKFFDEFYVDLAFIGTSSLTEDFDLTTPTPEKAALKRKMIDSADRSFLLADHTKYRKKSVHRVCHLSSLDYFICDDEKTELLEKRIADEAPEIELN</sequence>
<evidence type="ECO:0000256" key="1">
    <source>
        <dbReference type="ARBA" id="ARBA00023015"/>
    </source>
</evidence>
<dbReference type="InterPro" id="IPR036390">
    <property type="entry name" value="WH_DNA-bd_sf"/>
</dbReference>
<dbReference type="Pfam" id="PF08220">
    <property type="entry name" value="HTH_DeoR"/>
    <property type="match status" value="1"/>
</dbReference>
<dbReference type="STRING" id="321763.SAMN04488692_101140"/>
<protein>
    <submittedName>
        <fullName evidence="5">DNA-binding transcriptional regulator of sugar metabolism, DeoR/GlpR family</fullName>
    </submittedName>
</protein>
<evidence type="ECO:0000259" key="4">
    <source>
        <dbReference type="PROSITE" id="PS51000"/>
    </source>
</evidence>
<dbReference type="PRINTS" id="PR00037">
    <property type="entry name" value="HTHLACR"/>
</dbReference>
<dbReference type="EMBL" id="FNGO01000001">
    <property type="protein sequence ID" value="SDL09421.1"/>
    <property type="molecule type" value="Genomic_DNA"/>
</dbReference>
<dbReference type="GO" id="GO:0003677">
    <property type="term" value="F:DNA binding"/>
    <property type="evidence" value="ECO:0007669"/>
    <property type="project" value="UniProtKB-KW"/>
</dbReference>
<dbReference type="InterPro" id="IPR001034">
    <property type="entry name" value="DeoR_HTH"/>
</dbReference>
<dbReference type="SUPFAM" id="SSF100950">
    <property type="entry name" value="NagB/RpiA/CoA transferase-like"/>
    <property type="match status" value="1"/>
</dbReference>
<keyword evidence="1" id="KW-0805">Transcription regulation</keyword>
<dbReference type="InterPro" id="IPR037171">
    <property type="entry name" value="NagB/RpiA_transferase-like"/>
</dbReference>
<gene>
    <name evidence="5" type="ORF">SAMN04488692_101140</name>
</gene>
<dbReference type="GO" id="GO:0003700">
    <property type="term" value="F:DNA-binding transcription factor activity"/>
    <property type="evidence" value="ECO:0007669"/>
    <property type="project" value="InterPro"/>
</dbReference>
<accession>A0A1G9H8W2</accession>
<dbReference type="SMART" id="SM01134">
    <property type="entry name" value="DeoRC"/>
    <property type="match status" value="1"/>
</dbReference>
<proteinExistence type="predicted"/>
<dbReference type="RefSeq" id="WP_143422983.1">
    <property type="nucleotide sequence ID" value="NZ_FNGO01000001.1"/>
</dbReference>
<organism evidence="5 6">
    <name type="scientific">Halarsenatibacter silvermanii</name>
    <dbReference type="NCBI Taxonomy" id="321763"/>
    <lineage>
        <taxon>Bacteria</taxon>
        <taxon>Bacillati</taxon>
        <taxon>Bacillota</taxon>
        <taxon>Clostridia</taxon>
        <taxon>Halanaerobiales</taxon>
        <taxon>Halarsenatibacteraceae</taxon>
        <taxon>Halarsenatibacter</taxon>
    </lineage>
</organism>
<feature type="domain" description="HTH deoR-type" evidence="4">
    <location>
        <begin position="3"/>
        <end position="58"/>
    </location>
</feature>
<name>A0A1G9H8W2_9FIRM</name>
<keyword evidence="2 5" id="KW-0238">DNA-binding</keyword>
<dbReference type="Proteomes" id="UP000199476">
    <property type="component" value="Unassembled WGS sequence"/>
</dbReference>
<dbReference type="SUPFAM" id="SSF46785">
    <property type="entry name" value="Winged helix' DNA-binding domain"/>
    <property type="match status" value="1"/>
</dbReference>
<keyword evidence="3" id="KW-0804">Transcription</keyword>
<dbReference type="InterPro" id="IPR018356">
    <property type="entry name" value="Tscrpt_reg_HTH_DeoR_CS"/>
</dbReference>
<dbReference type="Pfam" id="PF00455">
    <property type="entry name" value="DeoRC"/>
    <property type="match status" value="1"/>
</dbReference>
<dbReference type="OrthoDB" id="9797223at2"/>
<dbReference type="InterPro" id="IPR036388">
    <property type="entry name" value="WH-like_DNA-bd_sf"/>
</dbReference>
<keyword evidence="6" id="KW-1185">Reference proteome</keyword>
<evidence type="ECO:0000256" key="2">
    <source>
        <dbReference type="ARBA" id="ARBA00023125"/>
    </source>
</evidence>
<reference evidence="5 6" key="1">
    <citation type="submission" date="2016-10" db="EMBL/GenBank/DDBJ databases">
        <authorList>
            <person name="de Groot N.N."/>
        </authorList>
    </citation>
    <scope>NUCLEOTIDE SEQUENCE [LARGE SCALE GENOMIC DNA]</scope>
    <source>
        <strain evidence="5 6">SLAS-1</strain>
    </source>
</reference>
<dbReference type="InterPro" id="IPR050313">
    <property type="entry name" value="Carb_Metab_HTH_regulators"/>
</dbReference>
<dbReference type="Gene3D" id="1.10.10.10">
    <property type="entry name" value="Winged helix-like DNA-binding domain superfamily/Winged helix DNA-binding domain"/>
    <property type="match status" value="1"/>
</dbReference>
<evidence type="ECO:0000313" key="5">
    <source>
        <dbReference type="EMBL" id="SDL09421.1"/>
    </source>
</evidence>